<dbReference type="EMBL" id="CP002568">
    <property type="protein sequence ID" value="ADZ69206.1"/>
    <property type="molecule type" value="Genomic_DNA"/>
</dbReference>
<dbReference type="RefSeq" id="WP_013651526.1">
    <property type="nucleotide sequence ID" value="NC_015259.1"/>
</dbReference>
<sequence>MGSGRSDRAQGQKQPDGHGILYHRFVGTTIDKRFHEKDCALGNILRGFGLKTFRNAKDALKAGYEPCGCVAEDAVPRQTAPWTPPAQDTKAYPFWTGHGDAFYHKDRDCRLLRLFCNVQSGEELRPIGVESEYAAGPDGLSLLKPCPRCILHEIEIGDDDSFRKTGTAKPEGESLPPTDVSLKDFEVVWKWAPAASHEATEIHRSRLSKAAKNRHTSTLTFNVGACPGEGILSAELWGRQSRIQLLIPQMSLSCPETADCSETIEAIVTVTASARDIWTPEALHAWLVTKGASKDRKGRGIAVPEGASCTPDVDWQSLLKGQTQTPSIGVLRNLLMIASLLQAYKNTLLDGEAVTVLAGWKAPSDKGRAGSGTLAALHAEGLALDFKVRGRSYRDVGALLDPYHPGGLGFRKGQVQIDLRGSIARYDTDGRLDRLHPADCRSVATVTDEQLIEAFGKVLKTRRIPKGKLPPTCSCRMREGRPERGEPDRVIAAESCRCLRPVPADTDPDLRAASTRTVIQVQERKTRSVVHTFHMELRRSLMLIQPAVGEGAHNLKEYAFHGAFLNSASVPESAKLRKLGEPGFAEHWVVRIPVTVTIAGDFLVRPASAFEADDRGLTTLVLAPFGHGSAVIDKVEISAVPPSFGASACTRKTNTAGDGEAYGQHKTDRFAFKGCEIVYNEETDPQRFHGPGLVQVHYVYDCWSKVGDDPEWHGTTSVDFTLLIRADRYGALDPTEAIEPAQVANASVWNLDPDSRKFLPVGDAVQKRR</sequence>
<dbReference type="HOGENOM" id="CLU_363250_0_0_5"/>
<dbReference type="AlphaFoldDB" id="F2IVU9"/>
<keyword evidence="2" id="KW-1185">Reference proteome</keyword>
<dbReference type="SUPFAM" id="SSF55166">
    <property type="entry name" value="Hedgehog/DD-peptidase"/>
    <property type="match status" value="1"/>
</dbReference>
<reference evidence="1 2" key="1">
    <citation type="journal article" date="2011" name="J. Bacteriol.">
        <title>Complete genome sequence of Polymorphum gilvum SL003B-26A1T, a crude oil-degrading bacterium from oil-polluted saline soil.</title>
        <authorList>
            <person name="Li S.G."/>
            <person name="Tang Y.Q."/>
            <person name="Nie Y."/>
            <person name="Cai M."/>
            <person name="Wu X.L."/>
        </authorList>
    </citation>
    <scope>NUCLEOTIDE SEQUENCE [LARGE SCALE GENOMIC DNA]</scope>
    <source>
        <strain evidence="2">LMG 25793 / CGMCC 1.9160 / SL003B-26A1</strain>
    </source>
</reference>
<organism evidence="1 2">
    <name type="scientific">Polymorphum gilvum (strain LMG 25793 / CGMCC 1.9160 / SL003B-26A1)</name>
    <dbReference type="NCBI Taxonomy" id="991905"/>
    <lineage>
        <taxon>Bacteria</taxon>
        <taxon>Pseudomonadati</taxon>
        <taxon>Pseudomonadota</taxon>
        <taxon>Alphaproteobacteria</taxon>
        <taxon>Rhodobacterales</taxon>
        <taxon>Paracoccaceae</taxon>
        <taxon>Polymorphum</taxon>
    </lineage>
</organism>
<evidence type="ECO:0000313" key="2">
    <source>
        <dbReference type="Proteomes" id="UP000008130"/>
    </source>
</evidence>
<evidence type="ECO:0000313" key="1">
    <source>
        <dbReference type="EMBL" id="ADZ69206.1"/>
    </source>
</evidence>
<protein>
    <submittedName>
        <fullName evidence="1">Uncharacterized protein</fullName>
    </submittedName>
</protein>
<dbReference type="PATRIC" id="fig|991905.3.peg.787"/>
<dbReference type="Proteomes" id="UP000008130">
    <property type="component" value="Chromosome"/>
</dbReference>
<proteinExistence type="predicted"/>
<accession>F2IVU9</accession>
<dbReference type="KEGG" id="pgv:SL003B_0776"/>
<dbReference type="InterPro" id="IPR009045">
    <property type="entry name" value="Zn_M74/Hedgehog-like"/>
</dbReference>
<dbReference type="STRING" id="991905.SL003B_0776"/>
<dbReference type="OrthoDB" id="9782994at2"/>
<name>F2IVU9_POLGS</name>
<gene>
    <name evidence="1" type="ordered locus">SL003B_0776</name>
</gene>